<organism evidence="1 2">
    <name type="scientific">Cinara cedri</name>
    <dbReference type="NCBI Taxonomy" id="506608"/>
    <lineage>
        <taxon>Eukaryota</taxon>
        <taxon>Metazoa</taxon>
        <taxon>Ecdysozoa</taxon>
        <taxon>Arthropoda</taxon>
        <taxon>Hexapoda</taxon>
        <taxon>Insecta</taxon>
        <taxon>Pterygota</taxon>
        <taxon>Neoptera</taxon>
        <taxon>Paraneoptera</taxon>
        <taxon>Hemiptera</taxon>
        <taxon>Sternorrhyncha</taxon>
        <taxon>Aphidomorpha</taxon>
        <taxon>Aphidoidea</taxon>
        <taxon>Aphididae</taxon>
        <taxon>Lachninae</taxon>
        <taxon>Cinara</taxon>
    </lineage>
</organism>
<reference evidence="1 2" key="1">
    <citation type="submission" date="2019-08" db="EMBL/GenBank/DDBJ databases">
        <authorList>
            <person name="Alioto T."/>
            <person name="Alioto T."/>
            <person name="Gomez Garrido J."/>
        </authorList>
    </citation>
    <scope>NUCLEOTIDE SEQUENCE [LARGE SCALE GENOMIC DNA]</scope>
</reference>
<dbReference type="EMBL" id="CABPRJ010000476">
    <property type="protein sequence ID" value="VVC27688.1"/>
    <property type="molecule type" value="Genomic_DNA"/>
</dbReference>
<proteinExistence type="predicted"/>
<sequence>MGYMLTGYDDVEILRVHRRGNGGLTLDKSRTLHVRETGGNNVKTEVGLAVSVVAVRFSGESRGQGEEELSTRRPLG</sequence>
<accession>A0A5E4MA36</accession>
<protein>
    <submittedName>
        <fullName evidence="1">Uncharacterized protein</fullName>
    </submittedName>
</protein>
<name>A0A5E4MA36_9HEMI</name>
<gene>
    <name evidence="1" type="ORF">CINCED_3A022535</name>
</gene>
<dbReference type="AlphaFoldDB" id="A0A5E4MA36"/>
<dbReference type="Proteomes" id="UP000325440">
    <property type="component" value="Unassembled WGS sequence"/>
</dbReference>
<evidence type="ECO:0000313" key="1">
    <source>
        <dbReference type="EMBL" id="VVC27688.1"/>
    </source>
</evidence>
<evidence type="ECO:0000313" key="2">
    <source>
        <dbReference type="Proteomes" id="UP000325440"/>
    </source>
</evidence>
<keyword evidence="2" id="KW-1185">Reference proteome</keyword>